<evidence type="ECO:0000256" key="1">
    <source>
        <dbReference type="SAM" id="MobiDB-lite"/>
    </source>
</evidence>
<evidence type="ECO:0000313" key="2">
    <source>
        <dbReference type="EMBL" id="KAG8175405.1"/>
    </source>
</evidence>
<feature type="region of interest" description="Disordered" evidence="1">
    <location>
        <begin position="23"/>
        <end position="70"/>
    </location>
</feature>
<accession>A0AAV6TU33</accession>
<dbReference type="Proteomes" id="UP000827092">
    <property type="component" value="Unassembled WGS sequence"/>
</dbReference>
<sequence length="70" mass="7552">MPLSGLLFNIIIDPLVRGIRHQMSSSPSLTSCHPSIGDWDLPSTLRSAGPSISQAPPPAPRPPDHHLSHR</sequence>
<comment type="caution">
    <text evidence="2">The sequence shown here is derived from an EMBL/GenBank/DDBJ whole genome shotgun (WGS) entry which is preliminary data.</text>
</comment>
<keyword evidence="3" id="KW-1185">Reference proteome</keyword>
<dbReference type="EMBL" id="JAFNEN010001009">
    <property type="protein sequence ID" value="KAG8175405.1"/>
    <property type="molecule type" value="Genomic_DNA"/>
</dbReference>
<organism evidence="2 3">
    <name type="scientific">Oedothorax gibbosus</name>
    <dbReference type="NCBI Taxonomy" id="931172"/>
    <lineage>
        <taxon>Eukaryota</taxon>
        <taxon>Metazoa</taxon>
        <taxon>Ecdysozoa</taxon>
        <taxon>Arthropoda</taxon>
        <taxon>Chelicerata</taxon>
        <taxon>Arachnida</taxon>
        <taxon>Araneae</taxon>
        <taxon>Araneomorphae</taxon>
        <taxon>Entelegynae</taxon>
        <taxon>Araneoidea</taxon>
        <taxon>Linyphiidae</taxon>
        <taxon>Erigoninae</taxon>
        <taxon>Oedothorax</taxon>
    </lineage>
</organism>
<dbReference type="AlphaFoldDB" id="A0AAV6TU33"/>
<feature type="compositionally biased region" description="Low complexity" evidence="1">
    <location>
        <begin position="24"/>
        <end position="35"/>
    </location>
</feature>
<gene>
    <name evidence="2" type="ORF">JTE90_002799</name>
</gene>
<reference evidence="2 3" key="1">
    <citation type="journal article" date="2022" name="Nat. Ecol. Evol.">
        <title>A masculinizing supergene underlies an exaggerated male reproductive morph in a spider.</title>
        <authorList>
            <person name="Hendrickx F."/>
            <person name="De Corte Z."/>
            <person name="Sonet G."/>
            <person name="Van Belleghem S.M."/>
            <person name="Kostlbacher S."/>
            <person name="Vangestel C."/>
        </authorList>
    </citation>
    <scope>NUCLEOTIDE SEQUENCE [LARGE SCALE GENOMIC DNA]</scope>
    <source>
        <strain evidence="2">W744_W776</strain>
    </source>
</reference>
<evidence type="ECO:0000313" key="3">
    <source>
        <dbReference type="Proteomes" id="UP000827092"/>
    </source>
</evidence>
<protein>
    <submittedName>
        <fullName evidence="2">Uncharacterized protein</fullName>
    </submittedName>
</protein>
<name>A0AAV6TU33_9ARAC</name>
<proteinExistence type="predicted"/>